<geneLocation type="plasmid" evidence="2 4">
    <name>unnamed1</name>
</geneLocation>
<dbReference type="Proteomes" id="UP001221519">
    <property type="component" value="Chromosome"/>
</dbReference>
<proteinExistence type="predicted"/>
<evidence type="ECO:0000313" key="2">
    <source>
        <dbReference type="EMBL" id="WDH85286.1"/>
    </source>
</evidence>
<dbReference type="RefSeq" id="WP_205055316.1">
    <property type="nucleotide sequence ID" value="NZ_CP118102.1"/>
</dbReference>
<sequence length="263" mass="29807">MIRELTPDELDQILSTIDRKRHFLYYSYLTIRRPNTIHFGQYSERGELLGVLAFLRGLPFHAFSVYPLACSFRIGPLLSFARTRLSLPDGATGSFIVNSKDLADLEAQLRWTGSPRELLLMKHVREEILPLPSEGPQVQLLDASYFGRIEAKQREWNAMAFSREELNYPFYGVTEQGELVAAGGYHVFTDEYAELGNIGTDVARRRRGLGTKVCAELTRHGRAACAEVYLNVLTENEGAVRLYESLGYEIVCRQYIAEFAVEG</sequence>
<organism evidence="2 4">
    <name type="scientific">Paenibacillus urinalis</name>
    <dbReference type="NCBI Taxonomy" id="521520"/>
    <lineage>
        <taxon>Bacteria</taxon>
        <taxon>Bacillati</taxon>
        <taxon>Bacillota</taxon>
        <taxon>Bacilli</taxon>
        <taxon>Bacillales</taxon>
        <taxon>Paenibacillaceae</taxon>
        <taxon>Paenibacillus</taxon>
    </lineage>
</organism>
<evidence type="ECO:0000313" key="4">
    <source>
        <dbReference type="Proteomes" id="UP001220962"/>
    </source>
</evidence>
<dbReference type="InterPro" id="IPR016181">
    <property type="entry name" value="Acyl_CoA_acyltransferase"/>
</dbReference>
<dbReference type="EMBL" id="CP118102">
    <property type="protein sequence ID" value="WDH85286.1"/>
    <property type="molecule type" value="Genomic_DNA"/>
</dbReference>
<evidence type="ECO:0000313" key="3">
    <source>
        <dbReference type="EMBL" id="WDI02103.1"/>
    </source>
</evidence>
<dbReference type="Gene3D" id="3.40.630.30">
    <property type="match status" value="1"/>
</dbReference>
<dbReference type="Pfam" id="PF00583">
    <property type="entry name" value="Acetyltransf_1"/>
    <property type="match status" value="1"/>
</dbReference>
<accession>A0AAX3N686</accession>
<evidence type="ECO:0000313" key="5">
    <source>
        <dbReference type="Proteomes" id="UP001221519"/>
    </source>
</evidence>
<keyword evidence="2" id="KW-0012">Acyltransferase</keyword>
<gene>
    <name evidence="2" type="ORF">PUW23_25970</name>
    <name evidence="3" type="ORF">PUW25_23385</name>
</gene>
<keyword evidence="2" id="KW-0614">Plasmid</keyword>
<dbReference type="PROSITE" id="PS51186">
    <property type="entry name" value="GNAT"/>
    <property type="match status" value="1"/>
</dbReference>
<dbReference type="SUPFAM" id="SSF55729">
    <property type="entry name" value="Acyl-CoA N-acyltransferases (Nat)"/>
    <property type="match status" value="1"/>
</dbReference>
<dbReference type="InterPro" id="IPR000182">
    <property type="entry name" value="GNAT_dom"/>
</dbReference>
<name>A0AAX3N686_9BACL</name>
<keyword evidence="2" id="KW-0808">Transferase</keyword>
<dbReference type="AlphaFoldDB" id="A0AAX3N686"/>
<feature type="domain" description="N-acetyltransferase" evidence="1">
    <location>
        <begin position="126"/>
        <end position="263"/>
    </location>
</feature>
<protein>
    <submittedName>
        <fullName evidence="2">GNAT family N-acetyltransferase</fullName>
        <ecNumber evidence="2">2.3.1.-</ecNumber>
    </submittedName>
</protein>
<keyword evidence="5" id="KW-1185">Reference proteome</keyword>
<dbReference type="EC" id="2.3.1.-" evidence="2"/>
<dbReference type="CDD" id="cd04301">
    <property type="entry name" value="NAT_SF"/>
    <property type="match status" value="1"/>
</dbReference>
<dbReference type="GO" id="GO:0016747">
    <property type="term" value="F:acyltransferase activity, transferring groups other than amino-acyl groups"/>
    <property type="evidence" value="ECO:0007669"/>
    <property type="project" value="InterPro"/>
</dbReference>
<reference evidence="2 5" key="1">
    <citation type="submission" date="2023-02" db="EMBL/GenBank/DDBJ databases">
        <title>Pathogen: clinical or host-associated sample.</title>
        <authorList>
            <person name="Hergert J."/>
            <person name="Casey R."/>
            <person name="Wagner J."/>
            <person name="Young E.L."/>
            <person name="Oakeson K.F."/>
        </authorList>
    </citation>
    <scope>NUCLEOTIDE SEQUENCE</scope>
    <source>
        <strain evidence="3 5">2022CK-00829</strain>
        <strain evidence="2">2022CK-00830</strain>
        <plasmid evidence="2">unnamed1</plasmid>
    </source>
</reference>
<dbReference type="Proteomes" id="UP001220962">
    <property type="component" value="Plasmid unnamed1"/>
</dbReference>
<evidence type="ECO:0000259" key="1">
    <source>
        <dbReference type="PROSITE" id="PS51186"/>
    </source>
</evidence>
<dbReference type="EMBL" id="CP118108">
    <property type="protein sequence ID" value="WDI02103.1"/>
    <property type="molecule type" value="Genomic_DNA"/>
</dbReference>